<protein>
    <submittedName>
        <fullName evidence="2">Protein kinase domain-containing protein</fullName>
    </submittedName>
</protein>
<evidence type="ECO:0000313" key="1">
    <source>
        <dbReference type="Proteomes" id="UP000036681"/>
    </source>
</evidence>
<name>A0A0M3HRD1_ASCLU</name>
<keyword evidence="1" id="KW-1185">Reference proteome</keyword>
<proteinExistence type="predicted"/>
<organism evidence="1 2">
    <name type="scientific">Ascaris lumbricoides</name>
    <name type="common">Giant roundworm</name>
    <dbReference type="NCBI Taxonomy" id="6252"/>
    <lineage>
        <taxon>Eukaryota</taxon>
        <taxon>Metazoa</taxon>
        <taxon>Ecdysozoa</taxon>
        <taxon>Nematoda</taxon>
        <taxon>Chromadorea</taxon>
        <taxon>Rhabditida</taxon>
        <taxon>Spirurina</taxon>
        <taxon>Ascaridomorpha</taxon>
        <taxon>Ascaridoidea</taxon>
        <taxon>Ascarididae</taxon>
        <taxon>Ascaris</taxon>
    </lineage>
</organism>
<evidence type="ECO:0000313" key="2">
    <source>
        <dbReference type="WBParaSite" id="ALUE_0000484201-mRNA-1"/>
    </source>
</evidence>
<dbReference type="Proteomes" id="UP000036681">
    <property type="component" value="Unplaced"/>
</dbReference>
<accession>A0A0M3HRD1</accession>
<dbReference type="WBParaSite" id="ALUE_0000484201-mRNA-1">
    <property type="protein sequence ID" value="ALUE_0000484201-mRNA-1"/>
    <property type="gene ID" value="ALUE_0000484201"/>
</dbReference>
<sequence>MLAVRLVRKGYIGPPLDSPSEEKRKIPLAKKNVWNLGSIILALAAEGGRKSEEFQQSFAVCGNFIKEAKSPKPLMIR</sequence>
<dbReference type="AlphaFoldDB" id="A0A0M3HRD1"/>
<reference evidence="2" key="1">
    <citation type="submission" date="2017-02" db="UniProtKB">
        <authorList>
            <consortium name="WormBaseParasite"/>
        </authorList>
    </citation>
    <scope>IDENTIFICATION</scope>
</reference>